<dbReference type="Proteomes" id="UP000326759">
    <property type="component" value="Unassembled WGS sequence"/>
</dbReference>
<gene>
    <name evidence="2" type="ORF">Anas_02688</name>
</gene>
<organism evidence="2 3">
    <name type="scientific">Armadillidium nasatum</name>
    <dbReference type="NCBI Taxonomy" id="96803"/>
    <lineage>
        <taxon>Eukaryota</taxon>
        <taxon>Metazoa</taxon>
        <taxon>Ecdysozoa</taxon>
        <taxon>Arthropoda</taxon>
        <taxon>Crustacea</taxon>
        <taxon>Multicrustacea</taxon>
        <taxon>Malacostraca</taxon>
        <taxon>Eumalacostraca</taxon>
        <taxon>Peracarida</taxon>
        <taxon>Isopoda</taxon>
        <taxon>Oniscidea</taxon>
        <taxon>Crinocheta</taxon>
        <taxon>Armadillidiidae</taxon>
        <taxon>Armadillidium</taxon>
    </lineage>
</organism>
<evidence type="ECO:0000256" key="1">
    <source>
        <dbReference type="SAM" id="Phobius"/>
    </source>
</evidence>
<dbReference type="AlphaFoldDB" id="A0A5N5SX53"/>
<comment type="caution">
    <text evidence="2">The sequence shown here is derived from an EMBL/GenBank/DDBJ whole genome shotgun (WGS) entry which is preliminary data.</text>
</comment>
<evidence type="ECO:0000313" key="3">
    <source>
        <dbReference type="Proteomes" id="UP000326759"/>
    </source>
</evidence>
<evidence type="ECO:0000313" key="2">
    <source>
        <dbReference type="EMBL" id="KAB7498793.1"/>
    </source>
</evidence>
<sequence length="80" mass="9464">MKKGPKFFLVCTLFATVVFSILKFTEFTVSSVLYLNIFYVTIYYTLNIFKYFYDFASGLKKGECPFCRQYFLSNAIQDNR</sequence>
<reference evidence="2 3" key="1">
    <citation type="journal article" date="2019" name="PLoS Biol.">
        <title>Sex chromosomes control vertical transmission of feminizing Wolbachia symbionts in an isopod.</title>
        <authorList>
            <person name="Becking T."/>
            <person name="Chebbi M.A."/>
            <person name="Giraud I."/>
            <person name="Moumen B."/>
            <person name="Laverre T."/>
            <person name="Caubet Y."/>
            <person name="Peccoud J."/>
            <person name="Gilbert C."/>
            <person name="Cordaux R."/>
        </authorList>
    </citation>
    <scope>NUCLEOTIDE SEQUENCE [LARGE SCALE GENOMIC DNA]</scope>
    <source>
        <strain evidence="2">ANa2</strain>
        <tissue evidence="2">Whole body excluding digestive tract and cuticle</tissue>
    </source>
</reference>
<accession>A0A5N5SX53</accession>
<feature type="transmembrane region" description="Helical" evidence="1">
    <location>
        <begin position="31"/>
        <end position="53"/>
    </location>
</feature>
<protein>
    <submittedName>
        <fullName evidence="2">Uncharacterized protein</fullName>
    </submittedName>
</protein>
<dbReference type="EMBL" id="SEYY01018981">
    <property type="protein sequence ID" value="KAB7498793.1"/>
    <property type="molecule type" value="Genomic_DNA"/>
</dbReference>
<keyword evidence="3" id="KW-1185">Reference proteome</keyword>
<name>A0A5N5SX53_9CRUS</name>
<keyword evidence="1" id="KW-0812">Transmembrane</keyword>
<feature type="transmembrane region" description="Helical" evidence="1">
    <location>
        <begin position="7"/>
        <end position="25"/>
    </location>
</feature>
<keyword evidence="1" id="KW-0472">Membrane</keyword>
<keyword evidence="1" id="KW-1133">Transmembrane helix</keyword>
<proteinExistence type="predicted"/>